<reference evidence="2" key="1">
    <citation type="submission" date="2024-06" db="EMBL/GenBank/DDBJ databases">
        <title>Mesorhizobium karijinii sp. nov., a symbiont of the iconic Swainsona formosa from arid Australia.</title>
        <authorList>
            <person name="Hill Y.J."/>
            <person name="Watkin E.L.J."/>
            <person name="O'Hara G.W."/>
            <person name="Terpolilli J."/>
            <person name="Tye M.L."/>
            <person name="Kohlmeier M.G."/>
        </authorList>
    </citation>
    <scope>NUCLEOTIDE SEQUENCE</scope>
    <source>
        <strain evidence="2">WSM2240</strain>
    </source>
</reference>
<dbReference type="GO" id="GO:0005886">
    <property type="term" value="C:plasma membrane"/>
    <property type="evidence" value="ECO:0007669"/>
    <property type="project" value="TreeGrafter"/>
</dbReference>
<name>A0AAU8CQK6_9HYPH</name>
<dbReference type="Pfam" id="PF05656">
    <property type="entry name" value="DUF805"/>
    <property type="match status" value="1"/>
</dbReference>
<organism evidence="2">
    <name type="scientific">Mesorhizobium sp. WSM2240</name>
    <dbReference type="NCBI Taxonomy" id="3228851"/>
    <lineage>
        <taxon>Bacteria</taxon>
        <taxon>Pseudomonadati</taxon>
        <taxon>Pseudomonadota</taxon>
        <taxon>Alphaproteobacteria</taxon>
        <taxon>Hyphomicrobiales</taxon>
        <taxon>Phyllobacteriaceae</taxon>
        <taxon>Mesorhizobium</taxon>
    </lineage>
</organism>
<keyword evidence="1" id="KW-0472">Membrane</keyword>
<dbReference type="PANTHER" id="PTHR34980">
    <property type="entry name" value="INNER MEMBRANE PROTEIN-RELATED-RELATED"/>
    <property type="match status" value="1"/>
</dbReference>
<dbReference type="InterPro" id="IPR008523">
    <property type="entry name" value="DUF805"/>
</dbReference>
<keyword evidence="1" id="KW-0812">Transmembrane</keyword>
<dbReference type="RefSeq" id="WP_353643367.1">
    <property type="nucleotide sequence ID" value="NZ_CP159253.1"/>
</dbReference>
<dbReference type="PANTHER" id="PTHR34980:SF3">
    <property type="entry name" value="BLR8105 PROTEIN"/>
    <property type="match status" value="1"/>
</dbReference>
<dbReference type="AlphaFoldDB" id="A0AAU8CQK6"/>
<keyword evidence="1" id="KW-1133">Transmembrane helix</keyword>
<evidence type="ECO:0000313" key="2">
    <source>
        <dbReference type="EMBL" id="XCG49102.1"/>
    </source>
</evidence>
<feature type="transmembrane region" description="Helical" evidence="1">
    <location>
        <begin position="58"/>
        <end position="77"/>
    </location>
</feature>
<sequence>MDRTRLPDRDQLFWLFFRFSGRVSRAAYFLAGLLLAVVQVFLLYRFTLVPEESAQGQFWAFAFWAAVLISIWSNLALSVKRLHDLDKPGIIAVTLFIPVVSIIAFLVLCIFPGTSGPNRYGAATNQPK</sequence>
<accession>A0AAU8CQK6</accession>
<evidence type="ECO:0000256" key="1">
    <source>
        <dbReference type="SAM" id="Phobius"/>
    </source>
</evidence>
<feature type="transmembrane region" description="Helical" evidence="1">
    <location>
        <begin position="26"/>
        <end position="46"/>
    </location>
</feature>
<gene>
    <name evidence="2" type="ORF">ABVK50_00195</name>
</gene>
<proteinExistence type="predicted"/>
<dbReference type="EMBL" id="CP159253">
    <property type="protein sequence ID" value="XCG49102.1"/>
    <property type="molecule type" value="Genomic_DNA"/>
</dbReference>
<feature type="transmembrane region" description="Helical" evidence="1">
    <location>
        <begin position="89"/>
        <end position="113"/>
    </location>
</feature>
<protein>
    <submittedName>
        <fullName evidence="2">DUF805 domain-containing protein</fullName>
    </submittedName>
</protein>